<accession>A0A369JXX1</accession>
<sequence length="286" mass="32510">MHERLTQLFATRYPSIRSQFPGEGRRRWHLRVLQEFWEAALRGEIPSASDGSNLSTDDDFTQDDDPFDRLTEGPELGLLLRTDYSNEDAWQAFRIKLQDVEKELAEAVKPDEPPQVPAPSGSEQDNAEDSDSDMESSDGIPSPIIKVVDPAPTERAFFTHISNLTALHLLNDVDIRQAPSPPAGEKRVHPPNRLVDQGTWQEVYSGMNLWIYDTQSNTDQCVRLVSQEGDFYGTATGDSWRVQGTHICELQFNMSFMGMMINFGGLDRWDYSERRRNLDEANQAIM</sequence>
<feature type="compositionally biased region" description="Acidic residues" evidence="1">
    <location>
        <begin position="125"/>
        <end position="136"/>
    </location>
</feature>
<name>A0A369JXX1_HYPMA</name>
<dbReference type="OrthoDB" id="204784at2759"/>
<comment type="caution">
    <text evidence="2">The sequence shown here is derived from an EMBL/GenBank/DDBJ whole genome shotgun (WGS) entry which is preliminary data.</text>
</comment>
<evidence type="ECO:0000256" key="1">
    <source>
        <dbReference type="SAM" id="MobiDB-lite"/>
    </source>
</evidence>
<evidence type="ECO:0000313" key="2">
    <source>
        <dbReference type="EMBL" id="RDB25387.1"/>
    </source>
</evidence>
<protein>
    <submittedName>
        <fullName evidence="2">Uncharacterized protein</fullName>
    </submittedName>
</protein>
<dbReference type="STRING" id="39966.A0A369JXX1"/>
<feature type="region of interest" description="Disordered" evidence="1">
    <location>
        <begin position="46"/>
        <end position="72"/>
    </location>
</feature>
<dbReference type="InParanoid" id="A0A369JXX1"/>
<feature type="compositionally biased region" description="Acidic residues" evidence="1">
    <location>
        <begin position="56"/>
        <end position="66"/>
    </location>
</feature>
<dbReference type="AlphaFoldDB" id="A0A369JXX1"/>
<feature type="region of interest" description="Disordered" evidence="1">
    <location>
        <begin position="107"/>
        <end position="146"/>
    </location>
</feature>
<evidence type="ECO:0000313" key="3">
    <source>
        <dbReference type="Proteomes" id="UP000076154"/>
    </source>
</evidence>
<dbReference type="Proteomes" id="UP000076154">
    <property type="component" value="Unassembled WGS sequence"/>
</dbReference>
<dbReference type="EMBL" id="LUEZ02000041">
    <property type="protein sequence ID" value="RDB25387.1"/>
    <property type="molecule type" value="Genomic_DNA"/>
</dbReference>
<gene>
    <name evidence="2" type="ORF">Hypma_008037</name>
</gene>
<keyword evidence="3" id="KW-1185">Reference proteome</keyword>
<organism evidence="2 3">
    <name type="scientific">Hypsizygus marmoreus</name>
    <name type="common">White beech mushroom</name>
    <name type="synonym">Agaricus marmoreus</name>
    <dbReference type="NCBI Taxonomy" id="39966"/>
    <lineage>
        <taxon>Eukaryota</taxon>
        <taxon>Fungi</taxon>
        <taxon>Dikarya</taxon>
        <taxon>Basidiomycota</taxon>
        <taxon>Agaricomycotina</taxon>
        <taxon>Agaricomycetes</taxon>
        <taxon>Agaricomycetidae</taxon>
        <taxon>Agaricales</taxon>
        <taxon>Tricholomatineae</taxon>
        <taxon>Lyophyllaceae</taxon>
        <taxon>Hypsizygus</taxon>
    </lineage>
</organism>
<proteinExistence type="predicted"/>
<reference evidence="2" key="1">
    <citation type="submission" date="2018-04" db="EMBL/GenBank/DDBJ databases">
        <title>Whole genome sequencing of Hypsizygus marmoreus.</title>
        <authorList>
            <person name="Choi I.-G."/>
            <person name="Min B."/>
            <person name="Kim J.-G."/>
            <person name="Kim S."/>
            <person name="Oh Y.-L."/>
            <person name="Kong W.-S."/>
            <person name="Park H."/>
            <person name="Jeong J."/>
            <person name="Song E.-S."/>
        </authorList>
    </citation>
    <scope>NUCLEOTIDE SEQUENCE [LARGE SCALE GENOMIC DNA]</scope>
    <source>
        <strain evidence="2">51987-8</strain>
    </source>
</reference>